<evidence type="ECO:0000256" key="6">
    <source>
        <dbReference type="SAM" id="Phobius"/>
    </source>
</evidence>
<keyword evidence="5 6" id="KW-0472">Membrane</keyword>
<feature type="transmembrane region" description="Helical" evidence="6">
    <location>
        <begin position="183"/>
        <end position="202"/>
    </location>
</feature>
<evidence type="ECO:0000313" key="7">
    <source>
        <dbReference type="EMBL" id="MDN3706409.1"/>
    </source>
</evidence>
<dbReference type="InterPro" id="IPR050833">
    <property type="entry name" value="Poly_Biosynth_Transport"/>
</dbReference>
<reference evidence="8" key="1">
    <citation type="journal article" date="2019" name="Int. J. Syst. Evol. Microbiol.">
        <title>The Global Catalogue of Microorganisms (GCM) 10K type strain sequencing project: providing services to taxonomists for standard genome sequencing and annotation.</title>
        <authorList>
            <consortium name="The Broad Institute Genomics Platform"/>
            <consortium name="The Broad Institute Genome Sequencing Center for Infectious Disease"/>
            <person name="Wu L."/>
            <person name="Ma J."/>
        </authorList>
    </citation>
    <scope>NUCLEOTIDE SEQUENCE [LARGE SCALE GENOMIC DNA]</scope>
    <source>
        <strain evidence="8">CECT 7184</strain>
    </source>
</reference>
<feature type="transmembrane region" description="Helical" evidence="6">
    <location>
        <begin position="30"/>
        <end position="50"/>
    </location>
</feature>
<evidence type="ECO:0000256" key="1">
    <source>
        <dbReference type="ARBA" id="ARBA00004651"/>
    </source>
</evidence>
<dbReference type="Pfam" id="PF13440">
    <property type="entry name" value="Polysacc_synt_3"/>
    <property type="match status" value="1"/>
</dbReference>
<evidence type="ECO:0000256" key="3">
    <source>
        <dbReference type="ARBA" id="ARBA00022692"/>
    </source>
</evidence>
<gene>
    <name evidence="7" type="ORF">QW060_04625</name>
</gene>
<keyword evidence="3 6" id="KW-0812">Transmembrane</keyword>
<evidence type="ECO:0000256" key="4">
    <source>
        <dbReference type="ARBA" id="ARBA00022989"/>
    </source>
</evidence>
<protein>
    <submittedName>
        <fullName evidence="7">Oligosaccharide flippase family protein</fullName>
    </submittedName>
</protein>
<name>A0ABT8CQF2_9FLAO</name>
<feature type="transmembrane region" description="Helical" evidence="6">
    <location>
        <begin position="129"/>
        <end position="146"/>
    </location>
</feature>
<sequence length="489" mass="54614">MINNKSHNILFKSMSLFGTTQVLRMICKVVAVKCASVFLGPVGIGIIGLIENTLGLITQGSSFGMSVIGTKAIAQHKEDASKTAQIAKLQLIWMMAAGILAALISIVFAEKLSMLTFGDYSYTKYFRLLSLYFIFHAIVNAATVIMQGLNEIKKLINYQLMSLGFITLSTISCYYFLGIEGIVPSFLLSSFISLVVHLSFLRKLGLTNVKLSKAQISDYGKKLISSGILLALNGVFGLVCFYILRQYLLYTSDDKAILGYYETANIYLLSYFGVIFTSLAADFFPRLSSKMAVSEDVNELVNAQIQLGLLVATPLVLIMYCMAPYIIILLSSEAFLPVQDILLFGLLSIICKTINYPMGYMVLGKGDTRHYFIQNIVSDSLILGFTYFLFKEFQLIGIGMAVFLQYMFFSFYIYYFVKKKYGFVLDKASKTIIVISVLFTSSVVICQFTENAVSKVLQYIVAAMGIIYCLYRLIKVTNVLHWIKKSKGE</sequence>
<dbReference type="Proteomes" id="UP001242368">
    <property type="component" value="Unassembled WGS sequence"/>
</dbReference>
<organism evidence="7 8">
    <name type="scientific">Paenimyroides ceti</name>
    <dbReference type="NCBI Taxonomy" id="395087"/>
    <lineage>
        <taxon>Bacteria</taxon>
        <taxon>Pseudomonadati</taxon>
        <taxon>Bacteroidota</taxon>
        <taxon>Flavobacteriia</taxon>
        <taxon>Flavobacteriales</taxon>
        <taxon>Flavobacteriaceae</taxon>
        <taxon>Paenimyroides</taxon>
    </lineage>
</organism>
<comment type="subcellular location">
    <subcellularLocation>
        <location evidence="1">Cell membrane</location>
        <topology evidence="1">Multi-pass membrane protein</topology>
    </subcellularLocation>
</comment>
<feature type="transmembrane region" description="Helical" evidence="6">
    <location>
        <begin position="429"/>
        <end position="450"/>
    </location>
</feature>
<feature type="transmembrane region" description="Helical" evidence="6">
    <location>
        <begin position="264"/>
        <end position="284"/>
    </location>
</feature>
<feature type="transmembrane region" description="Helical" evidence="6">
    <location>
        <begin position="223"/>
        <end position="244"/>
    </location>
</feature>
<dbReference type="PANTHER" id="PTHR30250:SF11">
    <property type="entry name" value="O-ANTIGEN TRANSPORTER-RELATED"/>
    <property type="match status" value="1"/>
</dbReference>
<evidence type="ECO:0000256" key="2">
    <source>
        <dbReference type="ARBA" id="ARBA00022475"/>
    </source>
</evidence>
<evidence type="ECO:0000256" key="5">
    <source>
        <dbReference type="ARBA" id="ARBA00023136"/>
    </source>
</evidence>
<comment type="caution">
    <text evidence="7">The sequence shown here is derived from an EMBL/GenBank/DDBJ whole genome shotgun (WGS) entry which is preliminary data.</text>
</comment>
<feature type="transmembrane region" description="Helical" evidence="6">
    <location>
        <begin position="86"/>
        <end position="109"/>
    </location>
</feature>
<proteinExistence type="predicted"/>
<dbReference type="RefSeq" id="WP_290362482.1">
    <property type="nucleotide sequence ID" value="NZ_JAUFQU010000001.1"/>
</dbReference>
<feature type="transmembrane region" description="Helical" evidence="6">
    <location>
        <begin position="456"/>
        <end position="474"/>
    </location>
</feature>
<feature type="transmembrane region" description="Helical" evidence="6">
    <location>
        <begin position="158"/>
        <end position="177"/>
    </location>
</feature>
<dbReference type="PANTHER" id="PTHR30250">
    <property type="entry name" value="PST FAMILY PREDICTED COLANIC ACID TRANSPORTER"/>
    <property type="match status" value="1"/>
</dbReference>
<evidence type="ECO:0000313" key="8">
    <source>
        <dbReference type="Proteomes" id="UP001242368"/>
    </source>
</evidence>
<keyword evidence="4 6" id="KW-1133">Transmembrane helix</keyword>
<keyword evidence="2" id="KW-1003">Cell membrane</keyword>
<feature type="transmembrane region" description="Helical" evidence="6">
    <location>
        <begin position="396"/>
        <end position="417"/>
    </location>
</feature>
<accession>A0ABT8CQF2</accession>
<dbReference type="EMBL" id="JAUFQU010000001">
    <property type="protein sequence ID" value="MDN3706409.1"/>
    <property type="molecule type" value="Genomic_DNA"/>
</dbReference>
<keyword evidence="8" id="KW-1185">Reference proteome</keyword>
<feature type="transmembrane region" description="Helical" evidence="6">
    <location>
        <begin position="305"/>
        <end position="328"/>
    </location>
</feature>